<dbReference type="AlphaFoldDB" id="A0A0L0GEN1"/>
<feature type="compositionally biased region" description="Polar residues" evidence="1">
    <location>
        <begin position="66"/>
        <end position="79"/>
    </location>
</feature>
<reference evidence="2 3" key="1">
    <citation type="submission" date="2011-02" db="EMBL/GenBank/DDBJ databases">
        <title>The Genome Sequence of Sphaeroforma arctica JP610.</title>
        <authorList>
            <consortium name="The Broad Institute Genome Sequencing Platform"/>
            <person name="Russ C."/>
            <person name="Cuomo C."/>
            <person name="Young S.K."/>
            <person name="Zeng Q."/>
            <person name="Gargeya S."/>
            <person name="Alvarado L."/>
            <person name="Berlin A."/>
            <person name="Chapman S.B."/>
            <person name="Chen Z."/>
            <person name="Freedman E."/>
            <person name="Gellesch M."/>
            <person name="Goldberg J."/>
            <person name="Griggs A."/>
            <person name="Gujja S."/>
            <person name="Heilman E."/>
            <person name="Heiman D."/>
            <person name="Howarth C."/>
            <person name="Mehta T."/>
            <person name="Neiman D."/>
            <person name="Pearson M."/>
            <person name="Roberts A."/>
            <person name="Saif S."/>
            <person name="Shea T."/>
            <person name="Shenoy N."/>
            <person name="Sisk P."/>
            <person name="Stolte C."/>
            <person name="Sykes S."/>
            <person name="White J."/>
            <person name="Yandava C."/>
            <person name="Burger G."/>
            <person name="Gray M.W."/>
            <person name="Holland P.W.H."/>
            <person name="King N."/>
            <person name="Lang F.B.F."/>
            <person name="Roger A.J."/>
            <person name="Ruiz-Trillo I."/>
            <person name="Haas B."/>
            <person name="Nusbaum C."/>
            <person name="Birren B."/>
        </authorList>
    </citation>
    <scope>NUCLEOTIDE SEQUENCE [LARGE SCALE GENOMIC DNA]</scope>
    <source>
        <strain evidence="2 3">JP610</strain>
    </source>
</reference>
<evidence type="ECO:0000313" key="3">
    <source>
        <dbReference type="Proteomes" id="UP000054560"/>
    </source>
</evidence>
<gene>
    <name evidence="2" type="ORF">SARC_01174</name>
</gene>
<dbReference type="RefSeq" id="XP_014160610.1">
    <property type="nucleotide sequence ID" value="XM_014305135.1"/>
</dbReference>
<protein>
    <submittedName>
        <fullName evidence="2">Uncharacterized protein</fullName>
    </submittedName>
</protein>
<evidence type="ECO:0000313" key="2">
    <source>
        <dbReference type="EMBL" id="KNC86708.1"/>
    </source>
</evidence>
<evidence type="ECO:0000256" key="1">
    <source>
        <dbReference type="SAM" id="MobiDB-lite"/>
    </source>
</evidence>
<feature type="region of interest" description="Disordered" evidence="1">
    <location>
        <begin position="61"/>
        <end position="87"/>
    </location>
</feature>
<organism evidence="2 3">
    <name type="scientific">Sphaeroforma arctica JP610</name>
    <dbReference type="NCBI Taxonomy" id="667725"/>
    <lineage>
        <taxon>Eukaryota</taxon>
        <taxon>Ichthyosporea</taxon>
        <taxon>Ichthyophonida</taxon>
        <taxon>Sphaeroforma</taxon>
    </lineage>
</organism>
<name>A0A0L0GEN1_9EUKA</name>
<dbReference type="GeneID" id="25901678"/>
<dbReference type="Proteomes" id="UP000054560">
    <property type="component" value="Unassembled WGS sequence"/>
</dbReference>
<dbReference type="EMBL" id="KQ241640">
    <property type="protein sequence ID" value="KNC86708.1"/>
    <property type="molecule type" value="Genomic_DNA"/>
</dbReference>
<accession>A0A0L0GEN1</accession>
<sequence>MASIFMPLTDSTKEKVPYVIEAIKGVIMLLTPEASHYLHLFVDVWPIDVGSGLFVRIPRQDEPPSKLSQMDITSPSVPNGRTKLILP</sequence>
<keyword evidence="3" id="KW-1185">Reference proteome</keyword>
<proteinExistence type="predicted"/>